<evidence type="ECO:0000313" key="12">
    <source>
        <dbReference type="Proteomes" id="UP000297963"/>
    </source>
</evidence>
<evidence type="ECO:0000256" key="1">
    <source>
        <dbReference type="ARBA" id="ARBA00001946"/>
    </source>
</evidence>
<evidence type="ECO:0000256" key="3">
    <source>
        <dbReference type="ARBA" id="ARBA00022722"/>
    </source>
</evidence>
<dbReference type="GO" id="GO:0090729">
    <property type="term" value="F:toxin activity"/>
    <property type="evidence" value="ECO:0007669"/>
    <property type="project" value="UniProtKB-KW"/>
</dbReference>
<evidence type="ECO:0000313" key="11">
    <source>
        <dbReference type="EMBL" id="TFB86277.1"/>
    </source>
</evidence>
<keyword evidence="8" id="KW-0800">Toxin</keyword>
<protein>
    <recommendedName>
        <fullName evidence="8">Ribonuclease VapC</fullName>
        <shortName evidence="8">RNase VapC</shortName>
        <ecNumber evidence="8">3.1.-.-</ecNumber>
    </recommendedName>
    <alternativeName>
        <fullName evidence="8">Toxin VapC</fullName>
    </alternativeName>
</protein>
<dbReference type="GO" id="GO:0016787">
    <property type="term" value="F:hydrolase activity"/>
    <property type="evidence" value="ECO:0007669"/>
    <property type="project" value="UniProtKB-KW"/>
</dbReference>
<dbReference type="SUPFAM" id="SSF88723">
    <property type="entry name" value="PIN domain-like"/>
    <property type="match status" value="1"/>
</dbReference>
<dbReference type="EMBL" id="SOFE01000010">
    <property type="protein sequence ID" value="TFB86277.1"/>
    <property type="molecule type" value="Genomic_DNA"/>
</dbReference>
<organism evidence="11 12">
    <name type="scientific">Cryobacterium levicorallinum</name>
    <dbReference type="NCBI Taxonomy" id="995038"/>
    <lineage>
        <taxon>Bacteria</taxon>
        <taxon>Bacillati</taxon>
        <taxon>Actinomycetota</taxon>
        <taxon>Actinomycetes</taxon>
        <taxon>Micrococcales</taxon>
        <taxon>Microbacteriaceae</taxon>
        <taxon>Cryobacterium</taxon>
    </lineage>
</organism>
<dbReference type="InterPro" id="IPR050556">
    <property type="entry name" value="Type_II_TA_system_RNase"/>
</dbReference>
<gene>
    <name evidence="8" type="primary">vapC</name>
    <name evidence="11" type="ORF">E3O11_05195</name>
</gene>
<accession>A0A4R8VQX1</accession>
<evidence type="ECO:0000256" key="6">
    <source>
        <dbReference type="ARBA" id="ARBA00022842"/>
    </source>
</evidence>
<keyword evidence="4 8" id="KW-0479">Metal-binding</keyword>
<evidence type="ECO:0000256" key="9">
    <source>
        <dbReference type="SAM" id="MobiDB-lite"/>
    </source>
</evidence>
<feature type="region of interest" description="Disordered" evidence="9">
    <location>
        <begin position="1"/>
        <end position="22"/>
    </location>
</feature>
<dbReference type="GO" id="GO:0004540">
    <property type="term" value="F:RNA nuclease activity"/>
    <property type="evidence" value="ECO:0007669"/>
    <property type="project" value="InterPro"/>
</dbReference>
<dbReference type="InterPro" id="IPR022907">
    <property type="entry name" value="VapC_family"/>
</dbReference>
<dbReference type="PANTHER" id="PTHR33653">
    <property type="entry name" value="RIBONUCLEASE VAPC2"/>
    <property type="match status" value="1"/>
</dbReference>
<dbReference type="HAMAP" id="MF_00265">
    <property type="entry name" value="VapC_Nob1"/>
    <property type="match status" value="1"/>
</dbReference>
<proteinExistence type="inferred from homology"/>
<evidence type="ECO:0000256" key="8">
    <source>
        <dbReference type="HAMAP-Rule" id="MF_00265"/>
    </source>
</evidence>
<feature type="binding site" evidence="8">
    <location>
        <position position="27"/>
    </location>
    <ligand>
        <name>Mg(2+)</name>
        <dbReference type="ChEBI" id="CHEBI:18420"/>
    </ligand>
</feature>
<dbReference type="InterPro" id="IPR029060">
    <property type="entry name" value="PIN-like_dom_sf"/>
</dbReference>
<keyword evidence="6 8" id="KW-0460">Magnesium</keyword>
<evidence type="ECO:0000256" key="2">
    <source>
        <dbReference type="ARBA" id="ARBA00022649"/>
    </source>
</evidence>
<comment type="function">
    <text evidence="8">Toxic component of a toxin-antitoxin (TA) system. An RNase.</text>
</comment>
<dbReference type="PANTHER" id="PTHR33653:SF1">
    <property type="entry name" value="RIBONUCLEASE VAPC2"/>
    <property type="match status" value="1"/>
</dbReference>
<dbReference type="InterPro" id="IPR002716">
    <property type="entry name" value="PIN_dom"/>
</dbReference>
<evidence type="ECO:0000256" key="4">
    <source>
        <dbReference type="ARBA" id="ARBA00022723"/>
    </source>
</evidence>
<keyword evidence="3 8" id="KW-0540">Nuclease</keyword>
<dbReference type="CDD" id="cd18768">
    <property type="entry name" value="PIN_MtVapC4-C5-like"/>
    <property type="match status" value="1"/>
</dbReference>
<dbReference type="Pfam" id="PF01850">
    <property type="entry name" value="PIN"/>
    <property type="match status" value="1"/>
</dbReference>
<comment type="similarity">
    <text evidence="7 8">Belongs to the PINc/VapC protein family.</text>
</comment>
<feature type="domain" description="PIN" evidence="10">
    <location>
        <begin position="25"/>
        <end position="140"/>
    </location>
</feature>
<feature type="binding site" evidence="8">
    <location>
        <position position="116"/>
    </location>
    <ligand>
        <name>Mg(2+)</name>
        <dbReference type="ChEBI" id="CHEBI:18420"/>
    </ligand>
</feature>
<dbReference type="GO" id="GO:0000287">
    <property type="term" value="F:magnesium ion binding"/>
    <property type="evidence" value="ECO:0007669"/>
    <property type="project" value="UniProtKB-UniRule"/>
</dbReference>
<dbReference type="EC" id="3.1.-.-" evidence="8"/>
<dbReference type="AlphaFoldDB" id="A0A4R8VQX1"/>
<keyword evidence="2 8" id="KW-1277">Toxin-antitoxin system</keyword>
<keyword evidence="5 8" id="KW-0378">Hydrolase</keyword>
<dbReference type="Proteomes" id="UP000297963">
    <property type="component" value="Unassembled WGS sequence"/>
</dbReference>
<evidence type="ECO:0000256" key="7">
    <source>
        <dbReference type="ARBA" id="ARBA00038093"/>
    </source>
</evidence>
<comment type="caution">
    <text evidence="11">The sequence shown here is derived from an EMBL/GenBank/DDBJ whole genome shotgun (WGS) entry which is preliminary data.</text>
</comment>
<evidence type="ECO:0000256" key="5">
    <source>
        <dbReference type="ARBA" id="ARBA00022801"/>
    </source>
</evidence>
<comment type="cofactor">
    <cofactor evidence="1 8">
        <name>Mg(2+)</name>
        <dbReference type="ChEBI" id="CHEBI:18420"/>
    </cofactor>
</comment>
<evidence type="ECO:0000259" key="10">
    <source>
        <dbReference type="Pfam" id="PF01850"/>
    </source>
</evidence>
<reference evidence="11 12" key="1">
    <citation type="submission" date="2019-03" db="EMBL/GenBank/DDBJ databases">
        <title>Genomics of glacier-inhabiting Cryobacterium strains.</title>
        <authorList>
            <person name="Liu Q."/>
            <person name="Xin Y.-H."/>
        </authorList>
    </citation>
    <scope>NUCLEOTIDE SEQUENCE [LARGE SCALE GENOMIC DNA]</scope>
    <source>
        <strain evidence="11 12">Hh34</strain>
    </source>
</reference>
<sequence length="151" mass="16802">MLRRRGTRRDNGRSGSHPVNPSRGLIDTSVFVVLETNRAIQFDRLPEEQFVSAVTLGELYAGVHAARDADTRGARLQTLDTVSIATVLNIDEAVAAHWARLRQKLRESERRLNVNDLWIASTALVHSLTVYTQDVDFQVLSDLGGPEVIVI</sequence>
<name>A0A4R8VQX1_9MICO</name>
<dbReference type="Gene3D" id="3.40.50.1010">
    <property type="entry name" value="5'-nuclease"/>
    <property type="match status" value="1"/>
</dbReference>